<comment type="caution">
    <text evidence="2">The sequence shown here is derived from an EMBL/GenBank/DDBJ whole genome shotgun (WGS) entry which is preliminary data.</text>
</comment>
<dbReference type="EMBL" id="WWCL01000002">
    <property type="protein sequence ID" value="MYN45769.1"/>
    <property type="molecule type" value="Genomic_DNA"/>
</dbReference>
<dbReference type="Gene3D" id="3.30.1490.150">
    <property type="entry name" value="Hypothetical protein ph0010, domain 2"/>
    <property type="match status" value="1"/>
</dbReference>
<gene>
    <name evidence="2" type="ORF">GTP23_12000</name>
</gene>
<proteinExistence type="predicted"/>
<dbReference type="RefSeq" id="WP_161035319.1">
    <property type="nucleotide sequence ID" value="NZ_WWCL01000002.1"/>
</dbReference>
<accession>A0A845HXP9</accession>
<dbReference type="InterPro" id="IPR002733">
    <property type="entry name" value="AMMECR1_domain"/>
</dbReference>
<organism evidence="2 3">
    <name type="scientific">Duganella fentianensis</name>
    <dbReference type="NCBI Taxonomy" id="2692177"/>
    <lineage>
        <taxon>Bacteria</taxon>
        <taxon>Pseudomonadati</taxon>
        <taxon>Pseudomonadota</taxon>
        <taxon>Betaproteobacteria</taxon>
        <taxon>Burkholderiales</taxon>
        <taxon>Oxalobacteraceae</taxon>
        <taxon>Telluria group</taxon>
        <taxon>Duganella</taxon>
    </lineage>
</organism>
<keyword evidence="3" id="KW-1185">Reference proteome</keyword>
<dbReference type="Proteomes" id="UP000444316">
    <property type="component" value="Unassembled WGS sequence"/>
</dbReference>
<sequence>MAKLVWLADIPLVPAAIIETARTAMHEAFENSVPVILDAAAGAETRLACVTLRWRGHVRGCWSGSAGSWREAIRVATRRALADTRRRPISRKELASVHVEVWLQTRKEAVPGLTDAMLWGKTGVAVEGAGRSAFFLPAVAIERRITDSQDLLERLYRKARLFSTESRTQARLFCTHWRHFAQGSPGYEPCELDGLIALPFSTPGLVELSASIGAHLAGLQRVDGSYLYALDPVKNQLPELAEHPVRLIGCTLALARLAQCTQLRHLKQDLLTAAENGESWIERHKVWDTRQETKKPPLLGTVAMALLAYAALPASPRRTMRITELRAVLLAAQRRDGSFASGLAPDEPPTHDDFGPPQALLALAQPCVWTADLGVAITRALPRYVSAADSGASAFFLAWHAKAWCALASHIPAPEIIQFADRLVDRLILQQRGEDTSPPEWIGGYNVEEAPYGGRPPSFLTALFTEAVLASARMRTQLGDHAGAAARRHVASSGLRFLAKLVIEPRQTFLLRCPEIAVGGVRRDLASFDLRCDYTMHLGTCLAAALDQAARVSA</sequence>
<evidence type="ECO:0000313" key="2">
    <source>
        <dbReference type="EMBL" id="MYN45769.1"/>
    </source>
</evidence>
<name>A0A845HXP9_9BURK</name>
<dbReference type="AlphaFoldDB" id="A0A845HXP9"/>
<dbReference type="Gene3D" id="3.30.700.20">
    <property type="entry name" value="Hypothetical protein ph0010, domain 1"/>
    <property type="match status" value="1"/>
</dbReference>
<protein>
    <submittedName>
        <fullName evidence="2">AMMECR1 domain-containing protein</fullName>
    </submittedName>
</protein>
<dbReference type="PROSITE" id="PS51112">
    <property type="entry name" value="AMMECR1"/>
    <property type="match status" value="1"/>
</dbReference>
<evidence type="ECO:0000313" key="3">
    <source>
        <dbReference type="Proteomes" id="UP000444316"/>
    </source>
</evidence>
<dbReference type="InterPro" id="IPR027485">
    <property type="entry name" value="AMMECR1_N"/>
</dbReference>
<feature type="domain" description="AMMECR1" evidence="1">
    <location>
        <begin position="1"/>
        <end position="191"/>
    </location>
</feature>
<evidence type="ECO:0000259" key="1">
    <source>
        <dbReference type="PROSITE" id="PS51112"/>
    </source>
</evidence>
<dbReference type="SUPFAM" id="SSF143447">
    <property type="entry name" value="AMMECR1-like"/>
    <property type="match status" value="1"/>
</dbReference>
<dbReference type="InterPro" id="IPR036071">
    <property type="entry name" value="AMMECR1_dom_sf"/>
</dbReference>
<reference evidence="2" key="1">
    <citation type="submission" date="2019-12" db="EMBL/GenBank/DDBJ databases">
        <title>Novel species isolated from a subtropical stream in China.</title>
        <authorList>
            <person name="Lu H."/>
        </authorList>
    </citation>
    <scope>NUCLEOTIDE SEQUENCE [LARGE SCALE GENOMIC DNA]</scope>
    <source>
        <strain evidence="2">FT93W</strain>
    </source>
</reference>
<dbReference type="Pfam" id="PF01871">
    <property type="entry name" value="AMMECR1"/>
    <property type="match status" value="1"/>
</dbReference>